<name>A0A9P5TTA5_GYMJU</name>
<dbReference type="PROSITE" id="PS51192">
    <property type="entry name" value="HELICASE_ATP_BIND_1"/>
    <property type="match status" value="1"/>
</dbReference>
<dbReference type="InterPro" id="IPR014001">
    <property type="entry name" value="Helicase_ATP-bd"/>
</dbReference>
<dbReference type="Gene3D" id="3.40.50.300">
    <property type="entry name" value="P-loop containing nucleotide triphosphate hydrolases"/>
    <property type="match status" value="2"/>
</dbReference>
<dbReference type="GO" id="GO:0005524">
    <property type="term" value="F:ATP binding"/>
    <property type="evidence" value="ECO:0007669"/>
    <property type="project" value="UniProtKB-UniRule"/>
</dbReference>
<sequence length="517" mass="57544">MKFLPLPTTTATRAWIRCMSSTSLTLKKNPTKRSPINNTNQKGTEDRCLTFPALGLQPHFVDALHTAFPDVLQPTEVQGKLIPEVLDRKDILLKDVTGSGKTFGLVLGLLNKPRMVIEDEGKRRRVVTTLFIVPHRDLAHQIMHWIELLTKALKPSPPLSSIAQVLVRGSGLKRQDAITALRETPPHVLVCTPQALWEVYKDDKEVLQLDTLSTVVVDEMDYMVETDPKKYKKHPGPTRDILDVIYARRRELGETEHEKENKGEWINEREKEEGIPQLIVSSATLRVHFKNHLYAKSGWLNRHNVVKISGEKEESGKVTHSILVVTGNGVKNVEGAVKVEVAPEEAVMANGEENEEAPAAEEYYDEKYGQTPSPFDGEALEAVATGFALDVPSTGLLVIPSWAPVQRAVYELRTMGVDAEGLDMQKEKETGERGGPRLLVGTVATTRGVDMPWLSHVFILGLPEGRIVDGYTHIAGRVGRFGRPGRVVTVVTPAECAKMLAVLRTLRKTPVRFQHFD</sequence>
<dbReference type="SMART" id="SM00487">
    <property type="entry name" value="DEXDc"/>
    <property type="match status" value="1"/>
</dbReference>
<keyword evidence="4 5" id="KW-0694">RNA-binding</keyword>
<dbReference type="InterPro" id="IPR011545">
    <property type="entry name" value="DEAD/DEAH_box_helicase_dom"/>
</dbReference>
<evidence type="ECO:0000256" key="1">
    <source>
        <dbReference type="ARBA" id="ARBA00022741"/>
    </source>
</evidence>
<dbReference type="PANTHER" id="PTHR24031">
    <property type="entry name" value="RNA HELICASE"/>
    <property type="match status" value="1"/>
</dbReference>
<dbReference type="Pfam" id="PF00270">
    <property type="entry name" value="DEAD"/>
    <property type="match status" value="1"/>
</dbReference>
<dbReference type="GO" id="GO:0016787">
    <property type="term" value="F:hydrolase activity"/>
    <property type="evidence" value="ECO:0007669"/>
    <property type="project" value="UniProtKB-KW"/>
</dbReference>
<keyword evidence="2 5" id="KW-0378">Hydrolase</keyword>
<comment type="catalytic activity">
    <reaction evidence="5">
        <text>ATP + H2O = ADP + phosphate + H(+)</text>
        <dbReference type="Rhea" id="RHEA:13065"/>
        <dbReference type="ChEBI" id="CHEBI:15377"/>
        <dbReference type="ChEBI" id="CHEBI:15378"/>
        <dbReference type="ChEBI" id="CHEBI:30616"/>
        <dbReference type="ChEBI" id="CHEBI:43474"/>
        <dbReference type="ChEBI" id="CHEBI:456216"/>
        <dbReference type="EC" id="3.6.4.13"/>
    </reaction>
</comment>
<comment type="similarity">
    <text evidence="5">Belongs to the DEAD box helicase family.</text>
</comment>
<proteinExistence type="inferred from homology"/>
<dbReference type="PROSITE" id="PS51194">
    <property type="entry name" value="HELICASE_CTER"/>
    <property type="match status" value="1"/>
</dbReference>
<dbReference type="SUPFAM" id="SSF52540">
    <property type="entry name" value="P-loop containing nucleoside triphosphate hydrolases"/>
    <property type="match status" value="2"/>
</dbReference>
<protein>
    <recommendedName>
        <fullName evidence="5">ATP-dependent RNA helicase</fullName>
        <ecNumber evidence="5">3.6.4.13</ecNumber>
    </recommendedName>
</protein>
<evidence type="ECO:0000256" key="5">
    <source>
        <dbReference type="RuleBase" id="RU365068"/>
    </source>
</evidence>
<dbReference type="InterPro" id="IPR001650">
    <property type="entry name" value="Helicase_C-like"/>
</dbReference>
<evidence type="ECO:0000256" key="2">
    <source>
        <dbReference type="ARBA" id="ARBA00022801"/>
    </source>
</evidence>
<evidence type="ECO:0000256" key="3">
    <source>
        <dbReference type="ARBA" id="ARBA00022840"/>
    </source>
</evidence>
<organism evidence="8 9">
    <name type="scientific">Gymnopilus junonius</name>
    <name type="common">Spectacular rustgill mushroom</name>
    <name type="synonym">Gymnopilus spectabilis subsp. junonius</name>
    <dbReference type="NCBI Taxonomy" id="109634"/>
    <lineage>
        <taxon>Eukaryota</taxon>
        <taxon>Fungi</taxon>
        <taxon>Dikarya</taxon>
        <taxon>Basidiomycota</taxon>
        <taxon>Agaricomycotina</taxon>
        <taxon>Agaricomycetes</taxon>
        <taxon>Agaricomycetidae</taxon>
        <taxon>Agaricales</taxon>
        <taxon>Agaricineae</taxon>
        <taxon>Hymenogastraceae</taxon>
        <taxon>Gymnopilus</taxon>
    </lineage>
</organism>
<evidence type="ECO:0000259" key="6">
    <source>
        <dbReference type="PROSITE" id="PS51192"/>
    </source>
</evidence>
<dbReference type="GO" id="GO:0003723">
    <property type="term" value="F:RNA binding"/>
    <property type="evidence" value="ECO:0007669"/>
    <property type="project" value="UniProtKB-UniRule"/>
</dbReference>
<comment type="caution">
    <text evidence="8">The sequence shown here is derived from an EMBL/GenBank/DDBJ whole genome shotgun (WGS) entry which is preliminary data.</text>
</comment>
<evidence type="ECO:0000256" key="4">
    <source>
        <dbReference type="ARBA" id="ARBA00022884"/>
    </source>
</evidence>
<feature type="domain" description="Helicase ATP-binding" evidence="6">
    <location>
        <begin position="82"/>
        <end position="303"/>
    </location>
</feature>
<keyword evidence="5" id="KW-0347">Helicase</keyword>
<accession>A0A9P5TTA5</accession>
<gene>
    <name evidence="8" type="ORF">CPB84DRAFT_1760038</name>
</gene>
<dbReference type="OrthoDB" id="10256233at2759"/>
<dbReference type="EMBL" id="JADNYJ010000002">
    <property type="protein sequence ID" value="KAF8912970.1"/>
    <property type="molecule type" value="Genomic_DNA"/>
</dbReference>
<dbReference type="Pfam" id="PF00271">
    <property type="entry name" value="Helicase_C"/>
    <property type="match status" value="1"/>
</dbReference>
<evidence type="ECO:0000313" key="8">
    <source>
        <dbReference type="EMBL" id="KAF8912970.1"/>
    </source>
</evidence>
<evidence type="ECO:0000259" key="7">
    <source>
        <dbReference type="PROSITE" id="PS51194"/>
    </source>
</evidence>
<reference evidence="8" key="1">
    <citation type="submission" date="2020-11" db="EMBL/GenBank/DDBJ databases">
        <authorList>
            <consortium name="DOE Joint Genome Institute"/>
            <person name="Ahrendt S."/>
            <person name="Riley R."/>
            <person name="Andreopoulos W."/>
            <person name="LaButti K."/>
            <person name="Pangilinan J."/>
            <person name="Ruiz-duenas F.J."/>
            <person name="Barrasa J.M."/>
            <person name="Sanchez-Garcia M."/>
            <person name="Camarero S."/>
            <person name="Miyauchi S."/>
            <person name="Serrano A."/>
            <person name="Linde D."/>
            <person name="Babiker R."/>
            <person name="Drula E."/>
            <person name="Ayuso-Fernandez I."/>
            <person name="Pacheco R."/>
            <person name="Padilla G."/>
            <person name="Ferreira P."/>
            <person name="Barriuso J."/>
            <person name="Kellner H."/>
            <person name="Castanera R."/>
            <person name="Alfaro M."/>
            <person name="Ramirez L."/>
            <person name="Pisabarro A.G."/>
            <person name="Kuo A."/>
            <person name="Tritt A."/>
            <person name="Lipzen A."/>
            <person name="He G."/>
            <person name="Yan M."/>
            <person name="Ng V."/>
            <person name="Cullen D."/>
            <person name="Martin F."/>
            <person name="Rosso M.-N."/>
            <person name="Henrissat B."/>
            <person name="Hibbett D."/>
            <person name="Martinez A.T."/>
            <person name="Grigoriev I.V."/>
        </authorList>
    </citation>
    <scope>NUCLEOTIDE SEQUENCE</scope>
    <source>
        <strain evidence="8">AH 44721</strain>
    </source>
</reference>
<comment type="function">
    <text evidence="5">RNA helicase.</text>
</comment>
<dbReference type="GO" id="GO:0003724">
    <property type="term" value="F:RNA helicase activity"/>
    <property type="evidence" value="ECO:0007669"/>
    <property type="project" value="UniProtKB-EC"/>
</dbReference>
<keyword evidence="9" id="KW-1185">Reference proteome</keyword>
<dbReference type="InterPro" id="IPR027417">
    <property type="entry name" value="P-loop_NTPase"/>
</dbReference>
<dbReference type="EC" id="3.6.4.13" evidence="5"/>
<evidence type="ECO:0000313" key="9">
    <source>
        <dbReference type="Proteomes" id="UP000724874"/>
    </source>
</evidence>
<keyword evidence="1 5" id="KW-0547">Nucleotide-binding</keyword>
<dbReference type="AlphaFoldDB" id="A0A9P5TTA5"/>
<comment type="domain">
    <text evidence="5">The Q motif is unique to and characteristic of the DEAD box family of RNA helicases and controls ATP binding and hydrolysis.</text>
</comment>
<feature type="domain" description="Helicase C-terminal" evidence="7">
    <location>
        <begin position="383"/>
        <end position="517"/>
    </location>
</feature>
<keyword evidence="3 5" id="KW-0067">ATP-binding</keyword>
<dbReference type="Proteomes" id="UP000724874">
    <property type="component" value="Unassembled WGS sequence"/>
</dbReference>